<protein>
    <submittedName>
        <fullName evidence="2">Uncharacterized protein</fullName>
    </submittedName>
</protein>
<accession>A0AAV2GLF4</accession>
<evidence type="ECO:0000313" key="2">
    <source>
        <dbReference type="EMBL" id="CAL1411132.1"/>
    </source>
</evidence>
<proteinExistence type="predicted"/>
<feature type="region of interest" description="Disordered" evidence="1">
    <location>
        <begin position="122"/>
        <end position="266"/>
    </location>
</feature>
<gene>
    <name evidence="2" type="ORF">LTRI10_LOCUS50507</name>
</gene>
<reference evidence="2 3" key="1">
    <citation type="submission" date="2024-04" db="EMBL/GenBank/DDBJ databases">
        <authorList>
            <person name="Fracassetti M."/>
        </authorList>
    </citation>
    <scope>NUCLEOTIDE SEQUENCE [LARGE SCALE GENOMIC DNA]</scope>
</reference>
<keyword evidence="3" id="KW-1185">Reference proteome</keyword>
<evidence type="ECO:0000256" key="1">
    <source>
        <dbReference type="SAM" id="MobiDB-lite"/>
    </source>
</evidence>
<feature type="region of interest" description="Disordered" evidence="1">
    <location>
        <begin position="360"/>
        <end position="478"/>
    </location>
</feature>
<feature type="compositionally biased region" description="Basic and acidic residues" evidence="1">
    <location>
        <begin position="367"/>
        <end position="390"/>
    </location>
</feature>
<feature type="compositionally biased region" description="Basic and acidic residues" evidence="1">
    <location>
        <begin position="417"/>
        <end position="435"/>
    </location>
</feature>
<sequence>MSSSKLSNLSWAELRDRARRINRRWSSEELPTRNATIAEEQLSVVQVDSEGEVERRAEQPDVEEVLAIEPPATEELPNVTNKLQQLSTASVTTTATSLPTLFAAVEQSSKVVDGTFMVVSEKEGDPASSILVPDSEKTNALEEETQLEGLERTPTSRHVASWRSRKKPKTDEEESGAAASAIHTTPNDIGGSPMSPPTTVKEVCSSMEAGMETKMASPGNDSKDSSANEVDEDGFLPLPSEGDLQSSLEKKPPEDEPSSENDMDSGLAFRGLVFSLPGALGEKNSKTRPLSGWHSCRLVSCSPSGIRSVMVLPMKDREEGDATRNKKKKEEVMELVTAAWPWKRTDLRVSLKTRRSAAASAAAMNEEETKVGDDLVRDSPKDTVAARRDLSPATHGDIVPPQSTPTQAWVLTTEKIPLPEKKEKSLSMPEIESKGQKAAADSGWLPRRWQDRAQLTRAKRWEGSGFPSSKTLTRRSLG</sequence>
<dbReference type="EMBL" id="OZ034822">
    <property type="protein sequence ID" value="CAL1411132.1"/>
    <property type="molecule type" value="Genomic_DNA"/>
</dbReference>
<dbReference type="Proteomes" id="UP001497516">
    <property type="component" value="Chromosome 9"/>
</dbReference>
<evidence type="ECO:0000313" key="3">
    <source>
        <dbReference type="Proteomes" id="UP001497516"/>
    </source>
</evidence>
<organism evidence="2 3">
    <name type="scientific">Linum trigynum</name>
    <dbReference type="NCBI Taxonomy" id="586398"/>
    <lineage>
        <taxon>Eukaryota</taxon>
        <taxon>Viridiplantae</taxon>
        <taxon>Streptophyta</taxon>
        <taxon>Embryophyta</taxon>
        <taxon>Tracheophyta</taxon>
        <taxon>Spermatophyta</taxon>
        <taxon>Magnoliopsida</taxon>
        <taxon>eudicotyledons</taxon>
        <taxon>Gunneridae</taxon>
        <taxon>Pentapetalae</taxon>
        <taxon>rosids</taxon>
        <taxon>fabids</taxon>
        <taxon>Malpighiales</taxon>
        <taxon>Linaceae</taxon>
        <taxon>Linum</taxon>
    </lineage>
</organism>
<dbReference type="AlphaFoldDB" id="A0AAV2GLF4"/>
<name>A0AAV2GLF4_9ROSI</name>